<evidence type="ECO:0000313" key="3">
    <source>
        <dbReference type="Proteomes" id="UP001164929"/>
    </source>
</evidence>
<gene>
    <name evidence="2" type="ORF">NC653_024120</name>
</gene>
<evidence type="ECO:0000313" key="2">
    <source>
        <dbReference type="EMBL" id="KAJ6980677.1"/>
    </source>
</evidence>
<comment type="caution">
    <text evidence="2">The sequence shown here is derived from an EMBL/GenBank/DDBJ whole genome shotgun (WGS) entry which is preliminary data.</text>
</comment>
<organism evidence="2 3">
    <name type="scientific">Populus alba x Populus x berolinensis</name>
    <dbReference type="NCBI Taxonomy" id="444605"/>
    <lineage>
        <taxon>Eukaryota</taxon>
        <taxon>Viridiplantae</taxon>
        <taxon>Streptophyta</taxon>
        <taxon>Embryophyta</taxon>
        <taxon>Tracheophyta</taxon>
        <taxon>Spermatophyta</taxon>
        <taxon>Magnoliopsida</taxon>
        <taxon>eudicotyledons</taxon>
        <taxon>Gunneridae</taxon>
        <taxon>Pentapetalae</taxon>
        <taxon>rosids</taxon>
        <taxon>fabids</taxon>
        <taxon>Malpighiales</taxon>
        <taxon>Salicaceae</taxon>
        <taxon>Saliceae</taxon>
        <taxon>Populus</taxon>
    </lineage>
</organism>
<keyword evidence="1" id="KW-0175">Coiled coil</keyword>
<dbReference type="Proteomes" id="UP001164929">
    <property type="component" value="Chromosome 10"/>
</dbReference>
<proteinExistence type="predicted"/>
<protein>
    <submittedName>
        <fullName evidence="2">Uncharacterized protein</fullName>
    </submittedName>
</protein>
<dbReference type="PANTHER" id="PTHR37226">
    <property type="entry name" value="GOLGIN FAMILY A PROTEIN"/>
    <property type="match status" value="1"/>
</dbReference>
<feature type="coiled-coil region" evidence="1">
    <location>
        <begin position="7"/>
        <end position="80"/>
    </location>
</feature>
<keyword evidence="3" id="KW-1185">Reference proteome</keyword>
<evidence type="ECO:0000256" key="1">
    <source>
        <dbReference type="SAM" id="Coils"/>
    </source>
</evidence>
<dbReference type="EMBL" id="JAQIZT010000010">
    <property type="protein sequence ID" value="KAJ6980677.1"/>
    <property type="molecule type" value="Genomic_DNA"/>
</dbReference>
<reference evidence="2" key="1">
    <citation type="journal article" date="2023" name="Mol. Ecol. Resour.">
        <title>Chromosome-level genome assembly of a triploid poplar Populus alba 'Berolinensis'.</title>
        <authorList>
            <person name="Chen S."/>
            <person name="Yu Y."/>
            <person name="Wang X."/>
            <person name="Wang S."/>
            <person name="Zhang T."/>
            <person name="Zhou Y."/>
            <person name="He R."/>
            <person name="Meng N."/>
            <person name="Wang Y."/>
            <person name="Liu W."/>
            <person name="Liu Z."/>
            <person name="Liu J."/>
            <person name="Guo Q."/>
            <person name="Huang H."/>
            <person name="Sederoff R.R."/>
            <person name="Wang G."/>
            <person name="Qu G."/>
            <person name="Chen S."/>
        </authorList>
    </citation>
    <scope>NUCLEOTIDE SEQUENCE</scope>
    <source>
        <strain evidence="2">SC-2020</strain>
    </source>
</reference>
<dbReference type="AlphaFoldDB" id="A0AAD6Q6G7"/>
<name>A0AAD6Q6G7_9ROSI</name>
<dbReference type="PANTHER" id="PTHR37226:SF4">
    <property type="entry name" value="GOLGIN FAMILY A PROTEIN"/>
    <property type="match status" value="1"/>
</dbReference>
<accession>A0AAD6Q6G7</accession>
<sequence>MVFAFKEAEWRKERKKLKEELKRLRKAVEEKDERIRVMEDRSVGEEKEMDCTGEAEEEMIEELKMEVRAKEGCIKELKARLVFVENEEYSRAREVDILRQSLKIM</sequence>